<protein>
    <submittedName>
        <fullName evidence="2">Uncharacterized protein</fullName>
    </submittedName>
</protein>
<organism evidence="2 3">
    <name type="scientific">Elysia crispata</name>
    <name type="common">lettuce slug</name>
    <dbReference type="NCBI Taxonomy" id="231223"/>
    <lineage>
        <taxon>Eukaryota</taxon>
        <taxon>Metazoa</taxon>
        <taxon>Spiralia</taxon>
        <taxon>Lophotrochozoa</taxon>
        <taxon>Mollusca</taxon>
        <taxon>Gastropoda</taxon>
        <taxon>Heterobranchia</taxon>
        <taxon>Euthyneura</taxon>
        <taxon>Panpulmonata</taxon>
        <taxon>Sacoglossa</taxon>
        <taxon>Placobranchoidea</taxon>
        <taxon>Plakobranchidae</taxon>
        <taxon>Elysia</taxon>
    </lineage>
</organism>
<comment type="caution">
    <text evidence="2">The sequence shown here is derived from an EMBL/GenBank/DDBJ whole genome shotgun (WGS) entry which is preliminary data.</text>
</comment>
<sequence length="175" mass="19584">MRSQCNIYDLINGFRRVVSGKSSAAAHLAFLAHWPHVGATSSQVKNTIPDKQQRWKKNSNLTENEINSRTVSAAEGGESVPTNASVLALLPDMERREREAVTRCPKHRPTVRKKEFITSLTTLSYTTSTPLLLFLMLINISGLATRSGLEQASRDARLWTACFNLLLYLKSRLIL</sequence>
<keyword evidence="1" id="KW-0812">Transmembrane</keyword>
<evidence type="ECO:0000256" key="1">
    <source>
        <dbReference type="SAM" id="Phobius"/>
    </source>
</evidence>
<reference evidence="2" key="1">
    <citation type="journal article" date="2023" name="G3 (Bethesda)">
        <title>A reference genome for the long-term kleptoplast-retaining sea slug Elysia crispata morphotype clarki.</title>
        <authorList>
            <person name="Eastman K.E."/>
            <person name="Pendleton A.L."/>
            <person name="Shaikh M.A."/>
            <person name="Suttiyut T."/>
            <person name="Ogas R."/>
            <person name="Tomko P."/>
            <person name="Gavelis G."/>
            <person name="Widhalm J.R."/>
            <person name="Wisecaver J.H."/>
        </authorList>
    </citation>
    <scope>NUCLEOTIDE SEQUENCE</scope>
    <source>
        <strain evidence="2">ECLA1</strain>
    </source>
</reference>
<dbReference type="EMBL" id="JAWDGP010001771">
    <property type="protein sequence ID" value="KAK3788297.1"/>
    <property type="molecule type" value="Genomic_DNA"/>
</dbReference>
<feature type="transmembrane region" description="Helical" evidence="1">
    <location>
        <begin position="116"/>
        <end position="138"/>
    </location>
</feature>
<keyword evidence="1" id="KW-1133">Transmembrane helix</keyword>
<dbReference type="Proteomes" id="UP001283361">
    <property type="component" value="Unassembled WGS sequence"/>
</dbReference>
<keyword evidence="3" id="KW-1185">Reference proteome</keyword>
<keyword evidence="1" id="KW-0472">Membrane</keyword>
<evidence type="ECO:0000313" key="3">
    <source>
        <dbReference type="Proteomes" id="UP001283361"/>
    </source>
</evidence>
<evidence type="ECO:0000313" key="2">
    <source>
        <dbReference type="EMBL" id="KAK3788297.1"/>
    </source>
</evidence>
<name>A0AAE1DZB6_9GAST</name>
<dbReference type="AlphaFoldDB" id="A0AAE1DZB6"/>
<gene>
    <name evidence="2" type="ORF">RRG08_007601</name>
</gene>
<proteinExistence type="predicted"/>
<accession>A0AAE1DZB6</accession>